<reference evidence="14 15" key="3">
    <citation type="journal article" date="2016" name="FEMS Yeast Res.">
        <title>Curation of the genome annotation of Pichia pastoris (Komagataella phaffii) CBS7435 from gene level to protein function.</title>
        <authorList>
            <person name="Valli M."/>
            <person name="Tatto N.E."/>
            <person name="Peymann A."/>
            <person name="Gruber C."/>
            <person name="Landes N."/>
            <person name="Ekker H."/>
            <person name="Thallinger G.G."/>
            <person name="Mattanovich D."/>
            <person name="Gasser B."/>
            <person name="Graf A.B."/>
        </authorList>
    </citation>
    <scope>GENOME REANNOTATION</scope>
    <source>
        <strain evidence="14 15">ATCC 76273 / CBS 7435 / CECT 11047 / NRRL Y-11430 / Wegner 21-1</strain>
    </source>
</reference>
<keyword evidence="5" id="KW-0138">CF(0)</keyword>
<feature type="transmembrane region" description="Helical" evidence="13">
    <location>
        <begin position="28"/>
        <end position="48"/>
    </location>
</feature>
<dbReference type="PANTHER" id="PTHR11410:SF0">
    <property type="entry name" value="ATP SYNTHASE SUBUNIT A"/>
    <property type="match status" value="1"/>
</dbReference>
<evidence type="ECO:0000256" key="11">
    <source>
        <dbReference type="ARBA" id="ARBA00023310"/>
    </source>
</evidence>
<dbReference type="Proteomes" id="UP000006853">
    <property type="component" value="Mitochondrion MT"/>
</dbReference>
<evidence type="ECO:0000256" key="7">
    <source>
        <dbReference type="ARBA" id="ARBA00022781"/>
    </source>
</evidence>
<evidence type="ECO:0000256" key="9">
    <source>
        <dbReference type="ARBA" id="ARBA00023065"/>
    </source>
</evidence>
<feature type="transmembrane region" description="Helical" evidence="13">
    <location>
        <begin position="190"/>
        <end position="210"/>
    </location>
</feature>
<comment type="similarity">
    <text evidence="2">Belongs to the ATPase A chain family.</text>
</comment>
<dbReference type="PANTHER" id="PTHR11410">
    <property type="entry name" value="ATP SYNTHASE SUBUNIT A"/>
    <property type="match status" value="1"/>
</dbReference>
<keyword evidence="8 13" id="KW-1133">Transmembrane helix</keyword>
<keyword evidence="10 13" id="KW-0472">Membrane</keyword>
<keyword evidence="4" id="KW-0813">Transport</keyword>
<dbReference type="SUPFAM" id="SSF81336">
    <property type="entry name" value="F1F0 ATP synthase subunit A"/>
    <property type="match status" value="1"/>
</dbReference>
<dbReference type="AlphaFoldDB" id="F2R0L0"/>
<feature type="transmembrane region" description="Helical" evidence="13">
    <location>
        <begin position="113"/>
        <end position="136"/>
    </location>
</feature>
<keyword evidence="15" id="KW-1185">Reference proteome</keyword>
<dbReference type="FunFam" id="1.20.120.220:FF:000003">
    <property type="entry name" value="ATP synthase subunit a"/>
    <property type="match status" value="1"/>
</dbReference>
<dbReference type="CDD" id="cd00310">
    <property type="entry name" value="ATP-synt_Fo_a_6"/>
    <property type="match status" value="1"/>
</dbReference>
<evidence type="ECO:0000256" key="2">
    <source>
        <dbReference type="ARBA" id="ARBA00006810"/>
    </source>
</evidence>
<reference evidence="14 15" key="1">
    <citation type="journal article" date="2011" name="J. Biotechnol.">
        <title>High-quality genome sequence of Pichia pastoris CBS7435.</title>
        <authorList>
            <person name="Kuberl A."/>
            <person name="Schneider J."/>
            <person name="Thallinger G.G."/>
            <person name="Anderl I."/>
            <person name="Wibberg D."/>
            <person name="Hajek T."/>
            <person name="Jaenicke S."/>
            <person name="Brinkrolf K."/>
            <person name="Goesmann A."/>
            <person name="Szczepanowski R."/>
            <person name="Puhler A."/>
            <person name="Schwab H."/>
            <person name="Glieder A."/>
            <person name="Pichler H."/>
        </authorList>
    </citation>
    <scope>NUCLEOTIDE SEQUENCE [LARGE SCALE GENOMIC DNA]</scope>
    <source>
        <strain evidence="15">ATCC 76273 / CBS 7435 / CECT 11047 / NRRL Y-11430 / Wegner 21-1</strain>
    </source>
</reference>
<evidence type="ECO:0000313" key="15">
    <source>
        <dbReference type="Proteomes" id="UP000006853"/>
    </source>
</evidence>
<evidence type="ECO:0000256" key="8">
    <source>
        <dbReference type="ARBA" id="ARBA00022989"/>
    </source>
</evidence>
<evidence type="ECO:0000256" key="13">
    <source>
        <dbReference type="SAM" id="Phobius"/>
    </source>
</evidence>
<dbReference type="HOGENOM" id="CLU_041018_0_2_1"/>
<sequence length="253" mass="28558">MFIFSPLDQFDMKLFMGFASPMDFMSNLNMTTFTMYTMLVYLVMYYMFKLSLNNKKMMGSQWFLSMEATFHTMLNMVKGQMGGTAYGTYVPFIYTLFIFILIANLMGMMPYSFALSACLVFMMSLSIMIWMGVTILGLVKHGFVFFSLFVPGGTPLPLVPVLVLIELLSYTARAVSLGLRLSANTLAGHLLLNILSSLMFTFMSISYLTFGMGMLPLFGVFAMVGLEWVMGMIQAYVFSILTSSYIKDAVYLH</sequence>
<dbReference type="Pfam" id="PF00119">
    <property type="entry name" value="ATP-synt_A"/>
    <property type="match status" value="1"/>
</dbReference>
<evidence type="ECO:0000256" key="12">
    <source>
        <dbReference type="RuleBase" id="RU004450"/>
    </source>
</evidence>
<evidence type="ECO:0000256" key="6">
    <source>
        <dbReference type="ARBA" id="ARBA00022692"/>
    </source>
</evidence>
<keyword evidence="14" id="KW-0496">Mitochondrion</keyword>
<dbReference type="InterPro" id="IPR045083">
    <property type="entry name" value="ATP_synth_F0_asu_bact/mt"/>
</dbReference>
<dbReference type="NCBIfam" id="TIGR01131">
    <property type="entry name" value="ATP_synt_6_or_A"/>
    <property type="match status" value="1"/>
</dbReference>
<reference key="2">
    <citation type="submission" date="2011-04" db="EMBL/GenBank/DDBJ databases">
        <title>High-quality genome sequence of Pichia pastoris CBS 7435.</title>
        <authorList>
            <person name="Kueberl A."/>
            <person name="Schneider J."/>
            <person name="Thallinger G.G."/>
            <person name="Anderl I."/>
            <person name="Wibberg D."/>
            <person name="Hajek T."/>
            <person name="Jaenicke S."/>
            <person name="Brinkrolf K."/>
            <person name="Goesmann A."/>
            <person name="Szczepanowski R."/>
            <person name="Puehler A."/>
            <person name="Schwab H."/>
            <person name="Glieder A."/>
            <person name="Pichler H."/>
        </authorList>
    </citation>
    <scope>NUCLEOTIDE SEQUENCE</scope>
    <source>
        <strain>CBS 7435</strain>
    </source>
</reference>
<feature type="transmembrane region" description="Helical" evidence="13">
    <location>
        <begin position="143"/>
        <end position="170"/>
    </location>
</feature>
<name>F2R0L0_KOMPC</name>
<keyword evidence="9" id="KW-0406">Ion transport</keyword>
<evidence type="ECO:0000256" key="4">
    <source>
        <dbReference type="ARBA" id="ARBA00022448"/>
    </source>
</evidence>
<dbReference type="GO" id="GO:0045259">
    <property type="term" value="C:proton-transporting ATP synthase complex"/>
    <property type="evidence" value="ECO:0007669"/>
    <property type="project" value="UniProtKB-KW"/>
</dbReference>
<gene>
    <name evidence="14" type="primary">ATP6</name>
    <name evidence="14" type="ordered locus">PP7435_Mit-0240</name>
</gene>
<feature type="transmembrane region" description="Helical" evidence="13">
    <location>
        <begin position="217"/>
        <end position="238"/>
    </location>
</feature>
<dbReference type="Gene3D" id="1.20.120.220">
    <property type="entry name" value="ATP synthase, F0 complex, subunit A"/>
    <property type="match status" value="1"/>
</dbReference>
<comment type="subcellular location">
    <subcellularLocation>
        <location evidence="1 12">Mitochondrion inner membrane</location>
        <topology evidence="1 12">Multi-pass membrane protein</topology>
    </subcellularLocation>
</comment>
<dbReference type="HAMAP" id="MF_01393">
    <property type="entry name" value="ATP_synth_a_bact"/>
    <property type="match status" value="1"/>
</dbReference>
<dbReference type="InterPro" id="IPR035908">
    <property type="entry name" value="F0_ATP_A_sf"/>
</dbReference>
<accession>F2R0L0</accession>
<evidence type="ECO:0000256" key="5">
    <source>
        <dbReference type="ARBA" id="ARBA00022547"/>
    </source>
</evidence>
<evidence type="ECO:0000256" key="1">
    <source>
        <dbReference type="ARBA" id="ARBA00004448"/>
    </source>
</evidence>
<dbReference type="GO" id="GO:0046933">
    <property type="term" value="F:proton-transporting ATP synthase activity, rotational mechanism"/>
    <property type="evidence" value="ECO:0007669"/>
    <property type="project" value="TreeGrafter"/>
</dbReference>
<evidence type="ECO:0000256" key="10">
    <source>
        <dbReference type="ARBA" id="ARBA00023136"/>
    </source>
</evidence>
<evidence type="ECO:0000313" key="14">
    <source>
        <dbReference type="EMBL" id="CCA41188.2"/>
    </source>
</evidence>
<dbReference type="EMBL" id="FR839632">
    <property type="protein sequence ID" value="CCA41188.2"/>
    <property type="molecule type" value="Genomic_DNA"/>
</dbReference>
<dbReference type="GO" id="GO:0005743">
    <property type="term" value="C:mitochondrial inner membrane"/>
    <property type="evidence" value="ECO:0007669"/>
    <property type="project" value="UniProtKB-SubCell"/>
</dbReference>
<dbReference type="InterPro" id="IPR000568">
    <property type="entry name" value="ATP_synth_F0_asu"/>
</dbReference>
<proteinExistence type="inferred from homology"/>
<evidence type="ECO:0000256" key="3">
    <source>
        <dbReference type="ARBA" id="ARBA00021312"/>
    </source>
</evidence>
<dbReference type="PRINTS" id="PR00123">
    <property type="entry name" value="ATPASEA"/>
</dbReference>
<dbReference type="PROSITE" id="PS00449">
    <property type="entry name" value="ATPASE_A"/>
    <property type="match status" value="1"/>
</dbReference>
<feature type="transmembrane region" description="Helical" evidence="13">
    <location>
        <begin position="86"/>
        <end position="107"/>
    </location>
</feature>
<dbReference type="InterPro" id="IPR023011">
    <property type="entry name" value="ATP_synth_F0_asu_AS"/>
</dbReference>
<keyword evidence="7" id="KW-0375">Hydrogen ion transport</keyword>
<geneLocation type="mitochondrion" evidence="14"/>
<organism evidence="14 15">
    <name type="scientific">Komagataella phaffii (strain ATCC 76273 / CBS 7435 / CECT 11047 / NRRL Y-11430 / Wegner 21-1)</name>
    <name type="common">Yeast</name>
    <name type="synonym">Pichia pastoris</name>
    <dbReference type="NCBI Taxonomy" id="981350"/>
    <lineage>
        <taxon>Eukaryota</taxon>
        <taxon>Fungi</taxon>
        <taxon>Dikarya</taxon>
        <taxon>Ascomycota</taxon>
        <taxon>Saccharomycotina</taxon>
        <taxon>Pichiomycetes</taxon>
        <taxon>Pichiales</taxon>
        <taxon>Pichiaceae</taxon>
        <taxon>Komagataella</taxon>
    </lineage>
</organism>
<keyword evidence="11" id="KW-0066">ATP synthesis</keyword>
<protein>
    <recommendedName>
        <fullName evidence="3 12">ATP synthase subunit a</fullName>
    </recommendedName>
</protein>
<keyword evidence="6 13" id="KW-0812">Transmembrane</keyword>